<sequence length="549" mass="61699">MFENGRGALDGKTLASLARTCRSFHDPALDLLYADMTTLKPLIKCMPRDLWKETEQELTFMRPMTHNDWNIFQRYARRVRRLYFGPDIRPLIGSAVYQALGYPPFPSGSVLFPKLHKLQTNQIVDDEIPFLNVLLKSPLKELLLDVRAGGNIEKTLSLFLPSLRRKCPSIKHLGLSGNRDPESHVMKTLLAAVHQFTNLVFLQCDVVTNDTIIYAARLPSLGAFHFSLPTQVSINSVAPRLGGSGFPTLRDVAIRSRTLASCLQFLELSTTSSFESLSFTVEDRTRAHDLYSIFASWSSSSSYQKLSSLDITELNYQYLTYDDTYVIDLPVLRPLFRFSHLERLSLEIFCTFSLGNEAVKEMASAWPHIQTLDISYREQGWEIPTRITLPGIIPLLQNCPYLQYLGLVVDATVVSASAARLPGAGVRNTSLGTLYLADSPITRPALVAAFLSSVSPYVSLLAWNSESLLHRPGGRKYRKRWKQVYQMLGSFVMARKQERTGLDLMSNDDGADDLPVQWESDTDTDFIRTGWLEDISESSADSGSESDNQ</sequence>
<comment type="caution">
    <text evidence="1">The sequence shown here is derived from an EMBL/GenBank/DDBJ whole genome shotgun (WGS) entry which is preliminary data.</text>
</comment>
<dbReference type="EMBL" id="MU266406">
    <property type="protein sequence ID" value="KAH7925254.1"/>
    <property type="molecule type" value="Genomic_DNA"/>
</dbReference>
<organism evidence="1 2">
    <name type="scientific">Leucogyrophana mollusca</name>
    <dbReference type="NCBI Taxonomy" id="85980"/>
    <lineage>
        <taxon>Eukaryota</taxon>
        <taxon>Fungi</taxon>
        <taxon>Dikarya</taxon>
        <taxon>Basidiomycota</taxon>
        <taxon>Agaricomycotina</taxon>
        <taxon>Agaricomycetes</taxon>
        <taxon>Agaricomycetidae</taxon>
        <taxon>Boletales</taxon>
        <taxon>Boletales incertae sedis</taxon>
        <taxon>Leucogyrophana</taxon>
    </lineage>
</organism>
<evidence type="ECO:0000313" key="2">
    <source>
        <dbReference type="Proteomes" id="UP000790709"/>
    </source>
</evidence>
<accession>A0ACB8BI52</accession>
<protein>
    <submittedName>
        <fullName evidence="1">Uncharacterized protein</fullName>
    </submittedName>
</protein>
<reference evidence="1" key="1">
    <citation type="journal article" date="2021" name="New Phytol.">
        <title>Evolutionary innovations through gain and loss of genes in the ectomycorrhizal Boletales.</title>
        <authorList>
            <person name="Wu G."/>
            <person name="Miyauchi S."/>
            <person name="Morin E."/>
            <person name="Kuo A."/>
            <person name="Drula E."/>
            <person name="Varga T."/>
            <person name="Kohler A."/>
            <person name="Feng B."/>
            <person name="Cao Y."/>
            <person name="Lipzen A."/>
            <person name="Daum C."/>
            <person name="Hundley H."/>
            <person name="Pangilinan J."/>
            <person name="Johnson J."/>
            <person name="Barry K."/>
            <person name="LaButti K."/>
            <person name="Ng V."/>
            <person name="Ahrendt S."/>
            <person name="Min B."/>
            <person name="Choi I.G."/>
            <person name="Park H."/>
            <person name="Plett J.M."/>
            <person name="Magnuson J."/>
            <person name="Spatafora J.W."/>
            <person name="Nagy L.G."/>
            <person name="Henrissat B."/>
            <person name="Grigoriev I.V."/>
            <person name="Yang Z.L."/>
            <person name="Xu J."/>
            <person name="Martin F.M."/>
        </authorList>
    </citation>
    <scope>NUCLEOTIDE SEQUENCE</scope>
    <source>
        <strain evidence="1">KUC20120723A-06</strain>
    </source>
</reference>
<name>A0ACB8BI52_9AGAM</name>
<proteinExistence type="predicted"/>
<evidence type="ECO:0000313" key="1">
    <source>
        <dbReference type="EMBL" id="KAH7925254.1"/>
    </source>
</evidence>
<dbReference type="Proteomes" id="UP000790709">
    <property type="component" value="Unassembled WGS sequence"/>
</dbReference>
<gene>
    <name evidence="1" type="ORF">BV22DRAFT_1034258</name>
</gene>
<keyword evidence="2" id="KW-1185">Reference proteome</keyword>